<evidence type="ECO:0000256" key="3">
    <source>
        <dbReference type="ARBA" id="ARBA00022827"/>
    </source>
</evidence>
<comment type="caution">
    <text evidence="5">The sequence shown here is derived from an EMBL/GenBank/DDBJ whole genome shotgun (WGS) entry which is preliminary data.</text>
</comment>
<keyword evidence="3" id="KW-0274">FAD</keyword>
<dbReference type="InterPro" id="IPR050641">
    <property type="entry name" value="RIFMO-like"/>
</dbReference>
<name>A0ABV6FIZ2_9BURK</name>
<protein>
    <submittedName>
        <fullName evidence="5">FAD-dependent oxidoreductase</fullName>
    </submittedName>
</protein>
<dbReference type="Gene3D" id="3.50.50.60">
    <property type="entry name" value="FAD/NAD(P)-binding domain"/>
    <property type="match status" value="1"/>
</dbReference>
<organism evidence="5 6">
    <name type="scientific">Massilia consociata</name>
    <dbReference type="NCBI Taxonomy" id="760117"/>
    <lineage>
        <taxon>Bacteria</taxon>
        <taxon>Pseudomonadati</taxon>
        <taxon>Pseudomonadota</taxon>
        <taxon>Betaproteobacteria</taxon>
        <taxon>Burkholderiales</taxon>
        <taxon>Oxalobacteraceae</taxon>
        <taxon>Telluria group</taxon>
        <taxon>Massilia</taxon>
    </lineage>
</organism>
<accession>A0ABV6FIZ2</accession>
<dbReference type="PRINTS" id="PR00420">
    <property type="entry name" value="RNGMNOXGNASE"/>
</dbReference>
<feature type="domain" description="FAD-binding" evidence="4">
    <location>
        <begin position="4"/>
        <end position="346"/>
    </location>
</feature>
<evidence type="ECO:0000313" key="5">
    <source>
        <dbReference type="EMBL" id="MFC0253289.1"/>
    </source>
</evidence>
<evidence type="ECO:0000256" key="1">
    <source>
        <dbReference type="ARBA" id="ARBA00001974"/>
    </source>
</evidence>
<sequence>MDRYDVLITGAGPIGMVLALALAKQGIRVCIVDKAAGPGTTSRAMAVQARTLELYRPLGLADEVVAAGKRNPAINLWVKGKRRAHLDFQSAGARLTPYPFVLIYPQDAHEQLLERHLAAAGVSVQRQTELAGFEDRGDHVVARLRRAVRGQPNDVQVEARYLAGCDGARSFVRRNLGTGFAGGTYDQLFYVADVQARGPAANGEIHLSLETSDFVLLLGYTDTGRGRLVGTIRGERDAQGDGLTFDDVSRRAMGSLGLEVEQVHWFSTYRVHHRVTAHYRRGRVFLLGDAAHVHSPAGGQGMNTGIGDAINLGWKLAEVVRGDAPDSLLDTYETERIAFARKLVETTDRMFSFVTAEGNFADFARTRIAPLFASVAYGIGPVRELLFRIISQTTLHYRDSPLSSGAAGRVHGGDRLPWVARQGVDNHAPPARIDWQVHVYGQAYPDLRAWCDRHGMILREFEWGQEHEDAGFARDAGYLVRPDGHVALCDPGASAQALEDYFCALGYRHFMVCEPRKTVL</sequence>
<dbReference type="PANTHER" id="PTHR43004">
    <property type="entry name" value="TRK SYSTEM POTASSIUM UPTAKE PROTEIN"/>
    <property type="match status" value="1"/>
</dbReference>
<dbReference type="Proteomes" id="UP001589773">
    <property type="component" value="Unassembled WGS sequence"/>
</dbReference>
<dbReference type="InterPro" id="IPR002938">
    <property type="entry name" value="FAD-bd"/>
</dbReference>
<evidence type="ECO:0000313" key="6">
    <source>
        <dbReference type="Proteomes" id="UP001589773"/>
    </source>
</evidence>
<dbReference type="RefSeq" id="WP_379680299.1">
    <property type="nucleotide sequence ID" value="NZ_JBHLWP010000013.1"/>
</dbReference>
<gene>
    <name evidence="5" type="ORF">ACFFJK_15425</name>
</gene>
<proteinExistence type="predicted"/>
<evidence type="ECO:0000256" key="2">
    <source>
        <dbReference type="ARBA" id="ARBA00022630"/>
    </source>
</evidence>
<reference evidence="5 6" key="1">
    <citation type="submission" date="2024-09" db="EMBL/GenBank/DDBJ databases">
        <authorList>
            <person name="Sun Q."/>
            <person name="Mori K."/>
        </authorList>
    </citation>
    <scope>NUCLEOTIDE SEQUENCE [LARGE SCALE GENOMIC DNA]</scope>
    <source>
        <strain evidence="5 6">CCM 7792</strain>
    </source>
</reference>
<comment type="cofactor">
    <cofactor evidence="1">
        <name>FAD</name>
        <dbReference type="ChEBI" id="CHEBI:57692"/>
    </cofactor>
</comment>
<dbReference type="Pfam" id="PF01494">
    <property type="entry name" value="FAD_binding_3"/>
    <property type="match status" value="1"/>
</dbReference>
<dbReference type="InterPro" id="IPR036188">
    <property type="entry name" value="FAD/NAD-bd_sf"/>
</dbReference>
<keyword evidence="6" id="KW-1185">Reference proteome</keyword>
<dbReference type="PANTHER" id="PTHR43004:SF19">
    <property type="entry name" value="BINDING MONOOXYGENASE, PUTATIVE (JCVI)-RELATED"/>
    <property type="match status" value="1"/>
</dbReference>
<keyword evidence="2" id="KW-0285">Flavoprotein</keyword>
<dbReference type="Gene3D" id="3.30.70.2450">
    <property type="match status" value="1"/>
</dbReference>
<evidence type="ECO:0000259" key="4">
    <source>
        <dbReference type="Pfam" id="PF01494"/>
    </source>
</evidence>
<dbReference type="EMBL" id="JBHLWP010000013">
    <property type="protein sequence ID" value="MFC0253289.1"/>
    <property type="molecule type" value="Genomic_DNA"/>
</dbReference>
<dbReference type="SUPFAM" id="SSF51905">
    <property type="entry name" value="FAD/NAD(P)-binding domain"/>
    <property type="match status" value="1"/>
</dbReference>